<dbReference type="InterPro" id="IPR006809">
    <property type="entry name" value="TAFII28_dom"/>
</dbReference>
<accession>A0A1V8TV47</accession>
<feature type="compositionally biased region" description="Polar residues" evidence="6">
    <location>
        <begin position="39"/>
        <end position="92"/>
    </location>
</feature>
<comment type="similarity">
    <text evidence="2">Belongs to the TAF11 family.</text>
</comment>
<keyword evidence="3" id="KW-0805">Transcription regulation</keyword>
<feature type="compositionally biased region" description="Pro residues" evidence="6">
    <location>
        <begin position="1"/>
        <end position="10"/>
    </location>
</feature>
<evidence type="ECO:0000313" key="9">
    <source>
        <dbReference type="Proteomes" id="UP000192596"/>
    </source>
</evidence>
<dbReference type="Gene3D" id="1.10.20.10">
    <property type="entry name" value="Histone, subunit A"/>
    <property type="match status" value="1"/>
</dbReference>
<feature type="compositionally biased region" description="Low complexity" evidence="6">
    <location>
        <begin position="23"/>
        <end position="37"/>
    </location>
</feature>
<reference evidence="9" key="1">
    <citation type="submission" date="2017-03" db="EMBL/GenBank/DDBJ databases">
        <title>Genomes of endolithic fungi from Antarctica.</title>
        <authorList>
            <person name="Coleine C."/>
            <person name="Masonjones S."/>
            <person name="Stajich J.E."/>
        </authorList>
    </citation>
    <scope>NUCLEOTIDE SEQUENCE [LARGE SCALE GENOMIC DNA]</scope>
    <source>
        <strain evidence="9">CCFEE 5527</strain>
    </source>
</reference>
<dbReference type="STRING" id="1507870.A0A1V8TV47"/>
<gene>
    <name evidence="8" type="ORF">B0A48_00567</name>
</gene>
<keyword evidence="9" id="KW-1185">Reference proteome</keyword>
<dbReference type="GO" id="GO:0051123">
    <property type="term" value="P:RNA polymerase II preinitiation complex assembly"/>
    <property type="evidence" value="ECO:0007669"/>
    <property type="project" value="InterPro"/>
</dbReference>
<comment type="subcellular location">
    <subcellularLocation>
        <location evidence="1">Nucleus</location>
    </subcellularLocation>
</comment>
<keyword evidence="5" id="KW-0539">Nucleus</keyword>
<evidence type="ECO:0000256" key="1">
    <source>
        <dbReference type="ARBA" id="ARBA00004123"/>
    </source>
</evidence>
<evidence type="ECO:0000259" key="7">
    <source>
        <dbReference type="Pfam" id="PF04719"/>
    </source>
</evidence>
<organism evidence="8 9">
    <name type="scientific">Cryoendolithus antarcticus</name>
    <dbReference type="NCBI Taxonomy" id="1507870"/>
    <lineage>
        <taxon>Eukaryota</taxon>
        <taxon>Fungi</taxon>
        <taxon>Dikarya</taxon>
        <taxon>Ascomycota</taxon>
        <taxon>Pezizomycotina</taxon>
        <taxon>Dothideomycetes</taxon>
        <taxon>Dothideomycetidae</taxon>
        <taxon>Cladosporiales</taxon>
        <taxon>Cladosporiaceae</taxon>
        <taxon>Cryoendolithus</taxon>
    </lineage>
</organism>
<dbReference type="PANTHER" id="PTHR13218">
    <property type="entry name" value="TRANSCRIPTION INITIATION FACTOR TFIID SUBUNIT 11-RELATED"/>
    <property type="match status" value="1"/>
</dbReference>
<dbReference type="GO" id="GO:0046982">
    <property type="term" value="F:protein heterodimerization activity"/>
    <property type="evidence" value="ECO:0007669"/>
    <property type="project" value="InterPro"/>
</dbReference>
<evidence type="ECO:0000256" key="6">
    <source>
        <dbReference type="SAM" id="MobiDB-lite"/>
    </source>
</evidence>
<dbReference type="GO" id="GO:0005669">
    <property type="term" value="C:transcription factor TFIID complex"/>
    <property type="evidence" value="ECO:0007669"/>
    <property type="project" value="InterPro"/>
</dbReference>
<evidence type="ECO:0000256" key="4">
    <source>
        <dbReference type="ARBA" id="ARBA00023163"/>
    </source>
</evidence>
<dbReference type="InterPro" id="IPR045127">
    <property type="entry name" value="TAF11-like"/>
</dbReference>
<comment type="caution">
    <text evidence="8">The sequence shown here is derived from an EMBL/GenBank/DDBJ whole genome shotgun (WGS) entry which is preliminary data.</text>
</comment>
<sequence>MASPPPPSSSPPALGGLTLPRQRPALTLPTASALASRKPPTTSTATLSSHPLRQTSFPPEGQTSPRYSPSVTPDFSDSEITSAISGPTTTSTGKLKRKRGEKRKLGRPRKEGSLLPDPELRSSPSHPPPPQDDPSSDSDASADDPLASRSHLDAAYRQQQSDQKSMLALMPEWQRGQYAQWHAFKLNKADVRKLVNQTLSQSVPANVVNVVSSYLKIFAGQVVEGAREVQGEWMLEEGLRKKRRTGDGEGEVAGVKKEGGESAEGNGELLLGSDDTQPDSEGTIEGQHAGGQNDLPDAALGWSREVDELDRGPLLADHLREAVRRMKKSRAGGSVGFTGLSLEGREVAAPRMGGRRLFR</sequence>
<dbReference type="AlphaFoldDB" id="A0A1V8TV47"/>
<dbReference type="InParanoid" id="A0A1V8TV47"/>
<feature type="domain" description="TAFII28-like protein" evidence="7">
    <location>
        <begin position="168"/>
        <end position="240"/>
    </location>
</feature>
<dbReference type="GO" id="GO:0016251">
    <property type="term" value="F:RNA polymerase II general transcription initiation factor activity"/>
    <property type="evidence" value="ECO:0007669"/>
    <property type="project" value="TreeGrafter"/>
</dbReference>
<dbReference type="Pfam" id="PF04719">
    <property type="entry name" value="TAFII28"/>
    <property type="match status" value="1"/>
</dbReference>
<evidence type="ECO:0000313" key="8">
    <source>
        <dbReference type="EMBL" id="OQO15184.1"/>
    </source>
</evidence>
<proteinExistence type="inferred from homology"/>
<dbReference type="PANTHER" id="PTHR13218:SF8">
    <property type="entry name" value="TRANSCRIPTION INITIATION FACTOR TFIID SUBUNIT 11"/>
    <property type="match status" value="1"/>
</dbReference>
<dbReference type="InterPro" id="IPR009072">
    <property type="entry name" value="Histone-fold"/>
</dbReference>
<name>A0A1V8TV47_9PEZI</name>
<feature type="compositionally biased region" description="Basic residues" evidence="6">
    <location>
        <begin position="94"/>
        <end position="107"/>
    </location>
</feature>
<evidence type="ECO:0000256" key="5">
    <source>
        <dbReference type="ARBA" id="ARBA00023242"/>
    </source>
</evidence>
<dbReference type="Proteomes" id="UP000192596">
    <property type="component" value="Unassembled WGS sequence"/>
</dbReference>
<feature type="region of interest" description="Disordered" evidence="6">
    <location>
        <begin position="1"/>
        <end position="146"/>
    </location>
</feature>
<dbReference type="CDD" id="cd08048">
    <property type="entry name" value="HFD_TAF11"/>
    <property type="match status" value="1"/>
</dbReference>
<protein>
    <recommendedName>
        <fullName evidence="7">TAFII28-like protein domain-containing protein</fullName>
    </recommendedName>
</protein>
<evidence type="ECO:0000256" key="2">
    <source>
        <dbReference type="ARBA" id="ARBA00009788"/>
    </source>
</evidence>
<dbReference type="EMBL" id="NAJO01000001">
    <property type="protein sequence ID" value="OQO15184.1"/>
    <property type="molecule type" value="Genomic_DNA"/>
</dbReference>
<dbReference type="OrthoDB" id="28335at2759"/>
<feature type="region of interest" description="Disordered" evidence="6">
    <location>
        <begin position="243"/>
        <end position="298"/>
    </location>
</feature>
<dbReference type="SUPFAM" id="SSF47113">
    <property type="entry name" value="Histone-fold"/>
    <property type="match status" value="1"/>
</dbReference>
<keyword evidence="4" id="KW-0804">Transcription</keyword>
<evidence type="ECO:0000256" key="3">
    <source>
        <dbReference type="ARBA" id="ARBA00023015"/>
    </source>
</evidence>